<dbReference type="GO" id="GO:0005737">
    <property type="term" value="C:cytoplasm"/>
    <property type="evidence" value="ECO:0007669"/>
    <property type="project" value="TreeGrafter"/>
</dbReference>
<comment type="similarity">
    <text evidence="2">Belongs to the TfdA dioxygenase family.</text>
</comment>
<dbReference type="InterPro" id="IPR051323">
    <property type="entry name" value="AtsK-like"/>
</dbReference>
<dbReference type="InterPro" id="IPR003819">
    <property type="entry name" value="TauD/TfdA-like"/>
</dbReference>
<evidence type="ECO:0000313" key="10">
    <source>
        <dbReference type="Proteomes" id="UP000244073"/>
    </source>
</evidence>
<evidence type="ECO:0000256" key="2">
    <source>
        <dbReference type="ARBA" id="ARBA00005896"/>
    </source>
</evidence>
<dbReference type="EMBL" id="MSFN02000010">
    <property type="protein sequence ID" value="PTU17601.1"/>
    <property type="molecule type" value="Genomic_DNA"/>
</dbReference>
<dbReference type="RefSeq" id="XP_040748993.1">
    <property type="nucleotide sequence ID" value="XM_040896118.1"/>
</dbReference>
<dbReference type="GO" id="GO:0046872">
    <property type="term" value="F:metal ion binding"/>
    <property type="evidence" value="ECO:0007669"/>
    <property type="project" value="UniProtKB-KW"/>
</dbReference>
<dbReference type="Pfam" id="PF02668">
    <property type="entry name" value="TauD"/>
    <property type="match status" value="1"/>
</dbReference>
<keyword evidence="6" id="KW-0408">Iron</keyword>
<evidence type="ECO:0000313" key="9">
    <source>
        <dbReference type="EMBL" id="PTU17601.1"/>
    </source>
</evidence>
<keyword evidence="5" id="KW-0560">Oxidoreductase</keyword>
<organism evidence="9 10">
    <name type="scientific">Aspergillus ochraceoroseus IBT 24754</name>
    <dbReference type="NCBI Taxonomy" id="1392256"/>
    <lineage>
        <taxon>Eukaryota</taxon>
        <taxon>Fungi</taxon>
        <taxon>Dikarya</taxon>
        <taxon>Ascomycota</taxon>
        <taxon>Pezizomycotina</taxon>
        <taxon>Eurotiomycetes</taxon>
        <taxon>Eurotiomycetidae</taxon>
        <taxon>Eurotiales</taxon>
        <taxon>Aspergillaceae</taxon>
        <taxon>Aspergillus</taxon>
        <taxon>Aspergillus subgen. Nidulantes</taxon>
    </lineage>
</organism>
<sequence>MAQAYNRLSPEFRQRLHGLKAVHSGVEQPQQRRASSGPNPSGKLCTPRIHNQGLSYMNIYKRAWKLTLSVYYQVTREKKTLFVNPQFTRYIVGYKKEESDYLLKFLYDHIALSQDLQARVRWLPGTVVVWDNRVAAQSALVDWADGQRRPSGQNHAPG</sequence>
<dbReference type="GO" id="GO:0016706">
    <property type="term" value="F:2-oxoglutarate-dependent dioxygenase activity"/>
    <property type="evidence" value="ECO:0007669"/>
    <property type="project" value="TreeGrafter"/>
</dbReference>
<evidence type="ECO:0000256" key="1">
    <source>
        <dbReference type="ARBA" id="ARBA00001954"/>
    </source>
</evidence>
<comment type="caution">
    <text evidence="9">The sequence shown here is derived from an EMBL/GenBank/DDBJ whole genome shotgun (WGS) entry which is preliminary data.</text>
</comment>
<evidence type="ECO:0000256" key="7">
    <source>
        <dbReference type="SAM" id="MobiDB-lite"/>
    </source>
</evidence>
<keyword evidence="3" id="KW-0479">Metal-binding</keyword>
<reference evidence="9 10" key="1">
    <citation type="journal article" date="2018" name="Proc. Natl. Acad. Sci. U.S.A.">
        <title>Linking secondary metabolites to gene clusters through genome sequencing of six diverse Aspergillus species.</title>
        <authorList>
            <person name="Kaerboelling I."/>
            <person name="Vesth T.C."/>
            <person name="Frisvad J.C."/>
            <person name="Nybo J.L."/>
            <person name="Theobald S."/>
            <person name="Kuo A."/>
            <person name="Bowyer P."/>
            <person name="Matsuda Y."/>
            <person name="Mondo S."/>
            <person name="Lyhne E.K."/>
            <person name="Kogle M.E."/>
            <person name="Clum A."/>
            <person name="Lipzen A."/>
            <person name="Salamov A."/>
            <person name="Ngan C.Y."/>
            <person name="Daum C."/>
            <person name="Chiniquy J."/>
            <person name="Barry K."/>
            <person name="LaButti K."/>
            <person name="Haridas S."/>
            <person name="Simmons B.A."/>
            <person name="Magnuson J.K."/>
            <person name="Mortensen U.H."/>
            <person name="Larsen T.O."/>
            <person name="Grigoriev I.V."/>
            <person name="Baker S.E."/>
            <person name="Andersen M.R."/>
        </authorList>
    </citation>
    <scope>NUCLEOTIDE SEQUENCE [LARGE SCALE GENOMIC DNA]</scope>
    <source>
        <strain evidence="9 10">IBT 24754</strain>
    </source>
</reference>
<dbReference type="PANTHER" id="PTHR30468">
    <property type="entry name" value="ALPHA-KETOGLUTARATE-DEPENDENT SULFONATE DIOXYGENASE"/>
    <property type="match status" value="1"/>
</dbReference>
<evidence type="ECO:0000256" key="3">
    <source>
        <dbReference type="ARBA" id="ARBA00022723"/>
    </source>
</evidence>
<evidence type="ECO:0000256" key="5">
    <source>
        <dbReference type="ARBA" id="ARBA00023002"/>
    </source>
</evidence>
<dbReference type="PANTHER" id="PTHR30468:SF1">
    <property type="entry name" value="ALPHA-KETOGLUTARATE-DEPENDENT SULFONATE DIOXYGENASE"/>
    <property type="match status" value="1"/>
</dbReference>
<dbReference type="VEuPathDB" id="FungiDB:P175DRAFT_0496315"/>
<gene>
    <name evidence="9" type="ORF">P175DRAFT_0496315</name>
</gene>
<feature type="compositionally biased region" description="Polar residues" evidence="7">
    <location>
        <begin position="27"/>
        <end position="39"/>
    </location>
</feature>
<dbReference type="AlphaFoldDB" id="A0A2T5LMT8"/>
<dbReference type="Gene3D" id="3.60.130.10">
    <property type="entry name" value="Clavaminate synthase-like"/>
    <property type="match status" value="1"/>
</dbReference>
<dbReference type="GeneID" id="63813000"/>
<evidence type="ECO:0000256" key="4">
    <source>
        <dbReference type="ARBA" id="ARBA00022964"/>
    </source>
</evidence>
<evidence type="ECO:0000256" key="6">
    <source>
        <dbReference type="ARBA" id="ARBA00023004"/>
    </source>
</evidence>
<feature type="domain" description="TauD/TfdA-like" evidence="8">
    <location>
        <begin position="1"/>
        <end position="135"/>
    </location>
</feature>
<dbReference type="Proteomes" id="UP000244073">
    <property type="component" value="Unassembled WGS sequence"/>
</dbReference>
<feature type="region of interest" description="Disordered" evidence="7">
    <location>
        <begin position="24"/>
        <end position="44"/>
    </location>
</feature>
<evidence type="ECO:0000259" key="8">
    <source>
        <dbReference type="Pfam" id="PF02668"/>
    </source>
</evidence>
<accession>A0A2T5LMT8</accession>
<dbReference type="SUPFAM" id="SSF51197">
    <property type="entry name" value="Clavaminate synthase-like"/>
    <property type="match status" value="1"/>
</dbReference>
<dbReference type="OrthoDB" id="10257314at2759"/>
<name>A0A2T5LMT8_9EURO</name>
<protein>
    <recommendedName>
        <fullName evidence="8">TauD/TfdA-like domain-containing protein</fullName>
    </recommendedName>
</protein>
<comment type="cofactor">
    <cofactor evidence="1">
        <name>Fe(2+)</name>
        <dbReference type="ChEBI" id="CHEBI:29033"/>
    </cofactor>
</comment>
<dbReference type="InterPro" id="IPR042098">
    <property type="entry name" value="TauD-like_sf"/>
</dbReference>
<proteinExistence type="inferred from homology"/>
<keyword evidence="4" id="KW-0223">Dioxygenase</keyword>